<dbReference type="EMBL" id="VXIV02003415">
    <property type="protein sequence ID" value="KAF6017296.1"/>
    <property type="molecule type" value="Genomic_DNA"/>
</dbReference>
<accession>A0A7J7IUT9</accession>
<keyword evidence="2" id="KW-1185">Reference proteome</keyword>
<dbReference type="Proteomes" id="UP000593567">
    <property type="component" value="Unassembled WGS sequence"/>
</dbReference>
<name>A0A7J7IUT9_BUGNE</name>
<organism evidence="1 2">
    <name type="scientific">Bugula neritina</name>
    <name type="common">Brown bryozoan</name>
    <name type="synonym">Sertularia neritina</name>
    <dbReference type="NCBI Taxonomy" id="10212"/>
    <lineage>
        <taxon>Eukaryota</taxon>
        <taxon>Metazoa</taxon>
        <taxon>Spiralia</taxon>
        <taxon>Lophotrochozoa</taxon>
        <taxon>Bryozoa</taxon>
        <taxon>Gymnolaemata</taxon>
        <taxon>Cheilostomatida</taxon>
        <taxon>Flustrina</taxon>
        <taxon>Buguloidea</taxon>
        <taxon>Bugulidae</taxon>
        <taxon>Bugula</taxon>
    </lineage>
</organism>
<reference evidence="1" key="1">
    <citation type="submission" date="2020-06" db="EMBL/GenBank/DDBJ databases">
        <title>Draft genome of Bugula neritina, a colonial animal packing powerful symbionts and potential medicines.</title>
        <authorList>
            <person name="Rayko M."/>
        </authorList>
    </citation>
    <scope>NUCLEOTIDE SEQUENCE [LARGE SCALE GENOMIC DNA]</scope>
    <source>
        <strain evidence="1">Kwan_BN1</strain>
    </source>
</reference>
<protein>
    <submittedName>
        <fullName evidence="1">Uncharacterized protein</fullName>
    </submittedName>
</protein>
<dbReference type="AlphaFoldDB" id="A0A7J7IUT9"/>
<comment type="caution">
    <text evidence="1">The sequence shown here is derived from an EMBL/GenBank/DDBJ whole genome shotgun (WGS) entry which is preliminary data.</text>
</comment>
<proteinExistence type="predicted"/>
<evidence type="ECO:0000313" key="1">
    <source>
        <dbReference type="EMBL" id="KAF6017296.1"/>
    </source>
</evidence>
<sequence length="165" mass="18661">MLGDFKSQHLIVYSLTMMKNYCEVAAHRQLDNLSSLLESANCDVESSKEIMDAVNLMRTTGNEDSLKVLTFLLPLMKKTRYFDTHHYLPHLMSAPTRIILRRCCTDSVVTVTDSAFSDMATSCCSDSLSSSTFRFVIPTHFSSRLLAMKTHYSVTLYLRSRALIG</sequence>
<gene>
    <name evidence="1" type="ORF">EB796_024403</name>
</gene>
<evidence type="ECO:0000313" key="2">
    <source>
        <dbReference type="Proteomes" id="UP000593567"/>
    </source>
</evidence>